<dbReference type="AlphaFoldDB" id="A0A7W3NUK5"/>
<dbReference type="EMBL" id="JACJIJ010000002">
    <property type="protein sequence ID" value="MBA9057008.1"/>
    <property type="molecule type" value="Genomic_DNA"/>
</dbReference>
<sequence>MRATVDHPCPKAAIDDAIARLTALTGTQPRLVREPGAVRIETDVTENLLERWDQLLSVLELGTAFGLTDTATGQIAWLSFTAGGGKPS</sequence>
<protein>
    <submittedName>
        <fullName evidence="1">Uncharacterized protein</fullName>
    </submittedName>
</protein>
<organism evidence="1 2">
    <name type="scientific">Streptomyces murinus</name>
    <dbReference type="NCBI Taxonomy" id="33900"/>
    <lineage>
        <taxon>Bacteria</taxon>
        <taxon>Bacillati</taxon>
        <taxon>Actinomycetota</taxon>
        <taxon>Actinomycetes</taxon>
        <taxon>Kitasatosporales</taxon>
        <taxon>Streptomycetaceae</taxon>
        <taxon>Streptomyces</taxon>
    </lineage>
</organism>
<evidence type="ECO:0000313" key="2">
    <source>
        <dbReference type="Proteomes" id="UP000577386"/>
    </source>
</evidence>
<keyword evidence="2" id="KW-1185">Reference proteome</keyword>
<name>A0A7W3NUK5_STRMR</name>
<dbReference type="GeneID" id="93977465"/>
<reference evidence="1 2" key="1">
    <citation type="submission" date="2020-08" db="EMBL/GenBank/DDBJ databases">
        <title>Sequencing the genomes of 1000 actinobacteria strains.</title>
        <authorList>
            <person name="Klenk H.-P."/>
        </authorList>
    </citation>
    <scope>NUCLEOTIDE SEQUENCE [LARGE SCALE GENOMIC DNA]</scope>
    <source>
        <strain evidence="1 2">DSM 41827</strain>
    </source>
</reference>
<comment type="caution">
    <text evidence="1">The sequence shown here is derived from an EMBL/GenBank/DDBJ whole genome shotgun (WGS) entry which is preliminary data.</text>
</comment>
<proteinExistence type="predicted"/>
<dbReference type="Proteomes" id="UP000577386">
    <property type="component" value="Unassembled WGS sequence"/>
</dbReference>
<dbReference type="RefSeq" id="WP_182777154.1">
    <property type="nucleotide sequence ID" value="NZ_BAAAHW010000033.1"/>
</dbReference>
<accession>A0A7W3NUK5</accession>
<evidence type="ECO:0000313" key="1">
    <source>
        <dbReference type="EMBL" id="MBA9057008.1"/>
    </source>
</evidence>
<gene>
    <name evidence="1" type="ORF">HDA42_006186</name>
</gene>